<evidence type="ECO:0000313" key="3">
    <source>
        <dbReference type="Proteomes" id="UP001054252"/>
    </source>
</evidence>
<dbReference type="AlphaFoldDB" id="A0AAV5M4C1"/>
<comment type="caution">
    <text evidence="2">The sequence shown here is derived from an EMBL/GenBank/DDBJ whole genome shotgun (WGS) entry which is preliminary data.</text>
</comment>
<keyword evidence="3" id="KW-1185">Reference proteome</keyword>
<protein>
    <submittedName>
        <fullName evidence="2">Uncharacterized protein</fullName>
    </submittedName>
</protein>
<name>A0AAV5M4C1_9ROSI</name>
<dbReference type="EMBL" id="BPVZ01000184">
    <property type="protein sequence ID" value="GKV44646.1"/>
    <property type="molecule type" value="Genomic_DNA"/>
</dbReference>
<reference evidence="2 3" key="1">
    <citation type="journal article" date="2021" name="Commun. Biol.">
        <title>The genome of Shorea leprosula (Dipterocarpaceae) highlights the ecological relevance of drought in aseasonal tropical rainforests.</title>
        <authorList>
            <person name="Ng K.K.S."/>
            <person name="Kobayashi M.J."/>
            <person name="Fawcett J.A."/>
            <person name="Hatakeyama M."/>
            <person name="Paape T."/>
            <person name="Ng C.H."/>
            <person name="Ang C.C."/>
            <person name="Tnah L.H."/>
            <person name="Lee C.T."/>
            <person name="Nishiyama T."/>
            <person name="Sese J."/>
            <person name="O'Brien M.J."/>
            <person name="Copetti D."/>
            <person name="Mohd Noor M.I."/>
            <person name="Ong R.C."/>
            <person name="Putra M."/>
            <person name="Sireger I.Z."/>
            <person name="Indrioko S."/>
            <person name="Kosugi Y."/>
            <person name="Izuno A."/>
            <person name="Isagi Y."/>
            <person name="Lee S.L."/>
            <person name="Shimizu K.K."/>
        </authorList>
    </citation>
    <scope>NUCLEOTIDE SEQUENCE [LARGE SCALE GENOMIC DNA]</scope>
    <source>
        <strain evidence="2">214</strain>
    </source>
</reference>
<evidence type="ECO:0000256" key="1">
    <source>
        <dbReference type="SAM" id="MobiDB-lite"/>
    </source>
</evidence>
<sequence>MKTIQNRGPMSTSTSRFRRPNSVPLQQTTNKALVTWTPFNLSRLQIFMQIKNKMDLRRPGLMKSSIAMRDQIRYYDFHQDRGHTTEECNSLRSKLESLAQKGMLNEYIQRTEQSRFVREQGP</sequence>
<organism evidence="2 3">
    <name type="scientific">Rubroshorea leprosula</name>
    <dbReference type="NCBI Taxonomy" id="152421"/>
    <lineage>
        <taxon>Eukaryota</taxon>
        <taxon>Viridiplantae</taxon>
        <taxon>Streptophyta</taxon>
        <taxon>Embryophyta</taxon>
        <taxon>Tracheophyta</taxon>
        <taxon>Spermatophyta</taxon>
        <taxon>Magnoliopsida</taxon>
        <taxon>eudicotyledons</taxon>
        <taxon>Gunneridae</taxon>
        <taxon>Pentapetalae</taxon>
        <taxon>rosids</taxon>
        <taxon>malvids</taxon>
        <taxon>Malvales</taxon>
        <taxon>Dipterocarpaceae</taxon>
        <taxon>Rubroshorea</taxon>
    </lineage>
</organism>
<dbReference type="Proteomes" id="UP001054252">
    <property type="component" value="Unassembled WGS sequence"/>
</dbReference>
<evidence type="ECO:0000313" key="2">
    <source>
        <dbReference type="EMBL" id="GKV44646.1"/>
    </source>
</evidence>
<feature type="region of interest" description="Disordered" evidence="1">
    <location>
        <begin position="1"/>
        <end position="24"/>
    </location>
</feature>
<accession>A0AAV5M4C1</accession>
<gene>
    <name evidence="2" type="ORF">SLEP1_g51808</name>
</gene>
<proteinExistence type="predicted"/>
<feature type="compositionally biased region" description="Polar residues" evidence="1">
    <location>
        <begin position="1"/>
        <end position="15"/>
    </location>
</feature>